<reference evidence="4 5" key="1">
    <citation type="submission" date="2018-03" db="EMBL/GenBank/DDBJ databases">
        <title>Genomic Encyclopedia of Archaeal and Bacterial Type Strains, Phase II (KMG-II): from individual species to whole genera.</title>
        <authorList>
            <person name="Goeker M."/>
        </authorList>
    </citation>
    <scope>NUCLEOTIDE SEQUENCE [LARGE SCALE GENOMIC DNA]</scope>
    <source>
        <strain evidence="4 5">DSM 100212</strain>
    </source>
</reference>
<evidence type="ECO:0000313" key="5">
    <source>
        <dbReference type="Proteomes" id="UP000238392"/>
    </source>
</evidence>
<proteinExistence type="predicted"/>
<feature type="signal peptide" evidence="2">
    <location>
        <begin position="1"/>
        <end position="19"/>
    </location>
</feature>
<keyword evidence="2" id="KW-0732">Signal</keyword>
<evidence type="ECO:0000256" key="2">
    <source>
        <dbReference type="SAM" id="SignalP"/>
    </source>
</evidence>
<comment type="function">
    <text evidence="1">May be required for disulfide bond formation in some proteins.</text>
</comment>
<keyword evidence="4" id="KW-0413">Isomerase</keyword>
<keyword evidence="5" id="KW-1185">Reference proteome</keyword>
<dbReference type="Proteomes" id="UP000238392">
    <property type="component" value="Unassembled WGS sequence"/>
</dbReference>
<dbReference type="Gene3D" id="3.40.30.10">
    <property type="entry name" value="Glutaredoxin"/>
    <property type="match status" value="1"/>
</dbReference>
<dbReference type="InterPro" id="IPR012336">
    <property type="entry name" value="Thioredoxin-like_fold"/>
</dbReference>
<evidence type="ECO:0000313" key="4">
    <source>
        <dbReference type="EMBL" id="PRY91725.1"/>
    </source>
</evidence>
<evidence type="ECO:0000256" key="1">
    <source>
        <dbReference type="ARBA" id="ARBA00003565"/>
    </source>
</evidence>
<evidence type="ECO:0000259" key="3">
    <source>
        <dbReference type="PROSITE" id="PS51352"/>
    </source>
</evidence>
<feature type="chain" id="PRO_5015473770" evidence="2">
    <location>
        <begin position="20"/>
        <end position="229"/>
    </location>
</feature>
<dbReference type="EMBL" id="PVTQ01000003">
    <property type="protein sequence ID" value="PRY91725.1"/>
    <property type="molecule type" value="Genomic_DNA"/>
</dbReference>
<organism evidence="4 5">
    <name type="scientific">Donghicola tyrosinivorans</name>
    <dbReference type="NCBI Taxonomy" id="1652492"/>
    <lineage>
        <taxon>Bacteria</taxon>
        <taxon>Pseudomonadati</taxon>
        <taxon>Pseudomonadota</taxon>
        <taxon>Alphaproteobacteria</taxon>
        <taxon>Rhodobacterales</taxon>
        <taxon>Roseobacteraceae</taxon>
        <taxon>Donghicola</taxon>
    </lineage>
</organism>
<comment type="caution">
    <text evidence="4">The sequence shown here is derived from an EMBL/GenBank/DDBJ whole genome shotgun (WGS) entry which is preliminary data.</text>
</comment>
<dbReference type="InterPro" id="IPR036249">
    <property type="entry name" value="Thioredoxin-like_sf"/>
</dbReference>
<dbReference type="AlphaFoldDB" id="A0A2T0WYK0"/>
<dbReference type="Pfam" id="PF13462">
    <property type="entry name" value="Thioredoxin_4"/>
    <property type="match status" value="1"/>
</dbReference>
<dbReference type="OrthoDB" id="8478320at2"/>
<dbReference type="PROSITE" id="PS51352">
    <property type="entry name" value="THIOREDOXIN_2"/>
    <property type="match status" value="1"/>
</dbReference>
<dbReference type="RefSeq" id="WP_106263389.1">
    <property type="nucleotide sequence ID" value="NZ_PVTQ01000003.1"/>
</dbReference>
<dbReference type="GO" id="GO:0016853">
    <property type="term" value="F:isomerase activity"/>
    <property type="evidence" value="ECO:0007669"/>
    <property type="project" value="UniProtKB-KW"/>
</dbReference>
<gene>
    <name evidence="4" type="ORF">CLV74_103314</name>
</gene>
<accession>A0A2T0WYK0</accession>
<dbReference type="SUPFAM" id="SSF52833">
    <property type="entry name" value="Thioredoxin-like"/>
    <property type="match status" value="1"/>
</dbReference>
<feature type="domain" description="Thioredoxin" evidence="3">
    <location>
        <begin position="31"/>
        <end position="226"/>
    </location>
</feature>
<sequence>MTRKLLATAFVTAATLGGAYWMTSAPEATSSLLPAPAMAQEADAATDAATEAPAIVDMMMGQADAPVEVIEYASFTCPHCKNFHDGPLPEIKKNYIDEGKVKFIFREVYFDRPGLWASMVARCGGEMRYFGISDLIFENQSEWAKAGGAAEMVDMLKKYGKIAGLEDAQLDACLQDATSAQALVDWYQANDAVHDITGTPSFIINGEKYSNMSYTDFAAVLDKKLAEAK</sequence>
<dbReference type="InterPro" id="IPR013766">
    <property type="entry name" value="Thioredoxin_domain"/>
</dbReference>
<name>A0A2T0WYK0_9RHOB</name>
<protein>
    <submittedName>
        <fullName evidence="4">Protein-disulfide isomerase</fullName>
    </submittedName>
</protein>